<evidence type="ECO:0000256" key="12">
    <source>
        <dbReference type="ARBA" id="ARBA00023002"/>
    </source>
</evidence>
<keyword evidence="11 16" id="KW-0573">Peptidoglycan synthesis</keyword>
<comment type="cofactor">
    <cofactor evidence="1 16">
        <name>FAD</name>
        <dbReference type="ChEBI" id="CHEBI:57692"/>
    </cofactor>
</comment>
<keyword evidence="19" id="KW-1185">Reference proteome</keyword>
<evidence type="ECO:0000256" key="15">
    <source>
        <dbReference type="ARBA" id="ARBA00048914"/>
    </source>
</evidence>
<feature type="active site" evidence="16">
    <location>
        <position position="296"/>
    </location>
</feature>
<dbReference type="PROSITE" id="PS51387">
    <property type="entry name" value="FAD_PCMH"/>
    <property type="match status" value="1"/>
</dbReference>
<comment type="catalytic activity">
    <reaction evidence="15 16">
        <text>UDP-N-acetyl-alpha-D-muramate + NADP(+) = UDP-N-acetyl-3-O-(1-carboxyvinyl)-alpha-D-glucosamine + NADPH + H(+)</text>
        <dbReference type="Rhea" id="RHEA:12248"/>
        <dbReference type="ChEBI" id="CHEBI:15378"/>
        <dbReference type="ChEBI" id="CHEBI:57783"/>
        <dbReference type="ChEBI" id="CHEBI:58349"/>
        <dbReference type="ChEBI" id="CHEBI:68483"/>
        <dbReference type="ChEBI" id="CHEBI:70757"/>
        <dbReference type="EC" id="1.3.1.98"/>
    </reaction>
</comment>
<dbReference type="NCBIfam" id="TIGR00179">
    <property type="entry name" value="murB"/>
    <property type="match status" value="1"/>
</dbReference>
<dbReference type="EC" id="1.3.1.98" evidence="16"/>
<dbReference type="NCBIfam" id="NF010480">
    <property type="entry name" value="PRK13905.1"/>
    <property type="match status" value="1"/>
</dbReference>
<keyword evidence="8 16" id="KW-0274">FAD</keyword>
<comment type="pathway">
    <text evidence="4 16">Cell wall biogenesis; peptidoglycan biosynthesis.</text>
</comment>
<keyword evidence="10 16" id="KW-0133">Cell shape</keyword>
<keyword evidence="13 16" id="KW-0131">Cell cycle</keyword>
<feature type="active site" description="Proton donor" evidence="16">
    <location>
        <position position="226"/>
    </location>
</feature>
<protein>
    <recommendedName>
        <fullName evidence="16">UDP-N-acetylenolpyruvoylglucosamine reductase</fullName>
        <ecNumber evidence="16">1.3.1.98</ecNumber>
    </recommendedName>
    <alternativeName>
        <fullName evidence="16">UDP-N-acetylmuramate dehydrogenase</fullName>
    </alternativeName>
</protein>
<dbReference type="GO" id="GO:0008762">
    <property type="term" value="F:UDP-N-acetylmuramate dehydrogenase activity"/>
    <property type="evidence" value="ECO:0007669"/>
    <property type="project" value="UniProtKB-EC"/>
</dbReference>
<accession>A0ABS1J1L7</accession>
<dbReference type="InterPro" id="IPR016166">
    <property type="entry name" value="FAD-bd_PCMH"/>
</dbReference>
<comment type="subcellular location">
    <subcellularLocation>
        <location evidence="3 16">Cytoplasm</location>
    </subcellularLocation>
</comment>
<evidence type="ECO:0000313" key="18">
    <source>
        <dbReference type="EMBL" id="MBK5898054.1"/>
    </source>
</evidence>
<dbReference type="PANTHER" id="PTHR21071:SF4">
    <property type="entry name" value="UDP-N-ACETYLENOLPYRUVOYLGLUCOSAMINE REDUCTASE"/>
    <property type="match status" value="1"/>
</dbReference>
<evidence type="ECO:0000256" key="3">
    <source>
        <dbReference type="ARBA" id="ARBA00004496"/>
    </source>
</evidence>
<keyword evidence="5 16" id="KW-0963">Cytoplasm</keyword>
<proteinExistence type="inferred from homology"/>
<sequence>MKSRFVERLQNILCGEAIFLNEDLKAHTSFKIGGPAEVFLEITDISDLLKVTNLCKEEGVGFFVIGNGSNLLVNDEGVEGVIIHLTGKLAGARIEGDVIRAGAGLSLSALAAFTVEEEYTGLEFASGIPGSVGGAVYMNAGAYGGEMKDVVAGVYIIIDGELKYFTNDEMEFSYRHSKVSKLNNAVIVAVDFKLTKGKKEEIQAKIDDLNSRRSEKQPLEYPSAGSTFKRPETGYASQLIEEAGLKGTRVGGAEVSKKHSGFIINVDNATARDVKELIAYVQKVVEEKSGVKLYPEVKML</sequence>
<dbReference type="InterPro" id="IPR003170">
    <property type="entry name" value="MurB"/>
</dbReference>
<dbReference type="EMBL" id="JAEPRJ010000001">
    <property type="protein sequence ID" value="MBK5898054.1"/>
    <property type="molecule type" value="Genomic_DNA"/>
</dbReference>
<comment type="caution">
    <text evidence="18">The sequence shown here is derived from an EMBL/GenBank/DDBJ whole genome shotgun (WGS) entry which is preliminary data.</text>
</comment>
<evidence type="ECO:0000256" key="1">
    <source>
        <dbReference type="ARBA" id="ARBA00001974"/>
    </source>
</evidence>
<organism evidence="18 19">
    <name type="scientific">Catonella massiliensis</name>
    <dbReference type="NCBI Taxonomy" id="2799636"/>
    <lineage>
        <taxon>Bacteria</taxon>
        <taxon>Bacillati</taxon>
        <taxon>Bacillota</taxon>
        <taxon>Clostridia</taxon>
        <taxon>Lachnospirales</taxon>
        <taxon>Lachnospiraceae</taxon>
        <taxon>Catonella</taxon>
    </lineage>
</organism>
<name>A0ABS1J1L7_9FIRM</name>
<evidence type="ECO:0000256" key="2">
    <source>
        <dbReference type="ARBA" id="ARBA00003921"/>
    </source>
</evidence>
<dbReference type="InterPro" id="IPR011601">
    <property type="entry name" value="MurB_C"/>
</dbReference>
<evidence type="ECO:0000256" key="10">
    <source>
        <dbReference type="ARBA" id="ARBA00022960"/>
    </source>
</evidence>
<dbReference type="PANTHER" id="PTHR21071">
    <property type="entry name" value="UDP-N-ACETYLENOLPYRUVOYLGLUCOSAMINE REDUCTASE"/>
    <property type="match status" value="1"/>
</dbReference>
<evidence type="ECO:0000259" key="17">
    <source>
        <dbReference type="PROSITE" id="PS51387"/>
    </source>
</evidence>
<reference evidence="18 19" key="1">
    <citation type="submission" date="2021-01" db="EMBL/GenBank/DDBJ databases">
        <title>Isolation and description of Catonella massiliensis sp. nov., a novel Catonella species, isolated from a stable periodontitis subject.</title>
        <authorList>
            <person name="Antezack A."/>
            <person name="Boxberger M."/>
            <person name="La Scola B."/>
            <person name="Monnet-Corti V."/>
        </authorList>
    </citation>
    <scope>NUCLEOTIDE SEQUENCE [LARGE SCALE GENOMIC DNA]</scope>
    <source>
        <strain evidence="18 19">Marseille-Q4567</strain>
    </source>
</reference>
<evidence type="ECO:0000256" key="11">
    <source>
        <dbReference type="ARBA" id="ARBA00022984"/>
    </source>
</evidence>
<evidence type="ECO:0000313" key="19">
    <source>
        <dbReference type="Proteomes" id="UP000604730"/>
    </source>
</evidence>
<dbReference type="InterPro" id="IPR036318">
    <property type="entry name" value="FAD-bd_PCMH-like_sf"/>
</dbReference>
<dbReference type="InterPro" id="IPR036635">
    <property type="entry name" value="MurB_C_sf"/>
</dbReference>
<dbReference type="InterPro" id="IPR016167">
    <property type="entry name" value="FAD-bd_PCMH_sub1"/>
</dbReference>
<evidence type="ECO:0000256" key="6">
    <source>
        <dbReference type="ARBA" id="ARBA00022618"/>
    </source>
</evidence>
<keyword evidence="6 16" id="KW-0132">Cell division</keyword>
<feature type="active site" evidence="16">
    <location>
        <position position="175"/>
    </location>
</feature>
<dbReference type="SUPFAM" id="SSF56194">
    <property type="entry name" value="Uridine diphospho-N-Acetylenolpyruvylglucosamine reductase, MurB, C-terminal domain"/>
    <property type="match status" value="1"/>
</dbReference>
<gene>
    <name evidence="16 18" type="primary">murB</name>
    <name evidence="18" type="ORF">JJN12_09755</name>
</gene>
<keyword evidence="9 16" id="KW-0521">NADP</keyword>
<dbReference type="Proteomes" id="UP000604730">
    <property type="component" value="Unassembled WGS sequence"/>
</dbReference>
<dbReference type="Gene3D" id="3.30.465.10">
    <property type="match status" value="1"/>
</dbReference>
<dbReference type="SUPFAM" id="SSF56176">
    <property type="entry name" value="FAD-binding/transporter-associated domain-like"/>
    <property type="match status" value="1"/>
</dbReference>
<evidence type="ECO:0000256" key="8">
    <source>
        <dbReference type="ARBA" id="ARBA00022827"/>
    </source>
</evidence>
<dbReference type="Pfam" id="PF02873">
    <property type="entry name" value="MurB_C"/>
    <property type="match status" value="1"/>
</dbReference>
<feature type="domain" description="FAD-binding PCMH-type" evidence="17">
    <location>
        <begin position="31"/>
        <end position="197"/>
    </location>
</feature>
<keyword evidence="7 16" id="KW-0285">Flavoprotein</keyword>
<dbReference type="Pfam" id="PF01565">
    <property type="entry name" value="FAD_binding_4"/>
    <property type="match status" value="1"/>
</dbReference>
<evidence type="ECO:0000256" key="14">
    <source>
        <dbReference type="ARBA" id="ARBA00023316"/>
    </source>
</evidence>
<dbReference type="InterPro" id="IPR016169">
    <property type="entry name" value="FAD-bd_PCMH_sub2"/>
</dbReference>
<evidence type="ECO:0000256" key="13">
    <source>
        <dbReference type="ARBA" id="ARBA00023306"/>
    </source>
</evidence>
<keyword evidence="12 16" id="KW-0560">Oxidoreductase</keyword>
<dbReference type="InterPro" id="IPR006094">
    <property type="entry name" value="Oxid_FAD_bind_N"/>
</dbReference>
<evidence type="ECO:0000256" key="9">
    <source>
        <dbReference type="ARBA" id="ARBA00022857"/>
    </source>
</evidence>
<dbReference type="Gene3D" id="3.90.78.10">
    <property type="entry name" value="UDP-N-acetylenolpyruvoylglucosamine reductase, C-terminal domain"/>
    <property type="match status" value="1"/>
</dbReference>
<dbReference type="HAMAP" id="MF_00037">
    <property type="entry name" value="MurB"/>
    <property type="match status" value="1"/>
</dbReference>
<evidence type="ECO:0000256" key="16">
    <source>
        <dbReference type="HAMAP-Rule" id="MF_00037"/>
    </source>
</evidence>
<evidence type="ECO:0000256" key="5">
    <source>
        <dbReference type="ARBA" id="ARBA00022490"/>
    </source>
</evidence>
<dbReference type="Gene3D" id="3.30.43.10">
    <property type="entry name" value="Uridine Diphospho-n-acetylenolpyruvylglucosamine Reductase, domain 2"/>
    <property type="match status" value="1"/>
</dbReference>
<evidence type="ECO:0000256" key="4">
    <source>
        <dbReference type="ARBA" id="ARBA00004752"/>
    </source>
</evidence>
<evidence type="ECO:0000256" key="7">
    <source>
        <dbReference type="ARBA" id="ARBA00022630"/>
    </source>
</evidence>
<comment type="function">
    <text evidence="2 16">Cell wall formation.</text>
</comment>
<comment type="similarity">
    <text evidence="16">Belongs to the MurB family.</text>
</comment>
<keyword evidence="14 16" id="KW-0961">Cell wall biogenesis/degradation</keyword>
<dbReference type="RefSeq" id="WP_208429498.1">
    <property type="nucleotide sequence ID" value="NZ_JAEPRJ010000001.1"/>
</dbReference>